<dbReference type="AlphaFoldDB" id="A0A5N6KXW9"/>
<dbReference type="SMART" id="SM00102">
    <property type="entry name" value="ADF"/>
    <property type="match status" value="1"/>
</dbReference>
<dbReference type="SUPFAM" id="SSF50044">
    <property type="entry name" value="SH3-domain"/>
    <property type="match status" value="2"/>
</dbReference>
<evidence type="ECO:0000256" key="2">
    <source>
        <dbReference type="PROSITE-ProRule" id="PRU00192"/>
    </source>
</evidence>
<evidence type="ECO:0000256" key="1">
    <source>
        <dbReference type="ARBA" id="ARBA00022443"/>
    </source>
</evidence>
<feature type="region of interest" description="Disordered" evidence="3">
    <location>
        <begin position="149"/>
        <end position="260"/>
    </location>
</feature>
<sequence length="769" mass="80215">MATLNTSAEGPSINRSYKSVVDASEPTGPAASSPTYGQWALFSVAAPLASAFADSGKESVLKVQSTGDGELADLLEDFSDGRIQFAFVKVKDPNTTLRKSVLVAWCGEGVPERTKGYFTSHLAAVSKIFHGYHVQVTARADSDLSPEGIIKKVSDSSGSKYSGDTAPTARAPPPVASKPVFTPSRVAGGTTSFAPIASRSRQAQTGGDGWGDDEQSTRNTLEKVQPAYQPTKVDMASLTSQKQESRFQAPARESASDVVKGGYQPIGKVDIAALRREAQSSSKQDDRPTIVKGAYEPVGKVDIAAIRAKAQPPSASPPVVSPAVTGTSAQSSDEPKSLADRSAAFSASGDGGRLTSLPKPKVANRFGSGFTGTKAPAPGGFEAKSLASAAPVGVASRTFADEGGKTPAQIWAEKKARERGNSGAADTIRPTPTVTSQTSGGGGGGQWESGYTGKKWGEVQLPSRTGTSAVSQEKTGDEPPPAGGVSSIRDRFKDTAPEDREAPAPPPMDLASKPNAGLSSHDDDVPAEQHQDLPPPPAQPRSPTPPDSPALRPSSPIRIAQPISSSKPLEAPVERLEDEPVPIESLAHAVPREQDIEDEEPVSTHDPARAAGQAAAASTFGASAHGGAAGGGAAGGGKSARAEYDYQKAEDNEIAMAEGELITNIDMVDEDWWMGTNSQGESGLFPMNYVTLLEDDSAGAAGAGHVQEAEPEPEASAGPTATAEYDYEAAEENELSFPEGATITEVEFPDSDWWHVSLFPPWPLFWSIF</sequence>
<dbReference type="InterPro" id="IPR036028">
    <property type="entry name" value="SH3-like_dom_sf"/>
</dbReference>
<reference evidence="6 7" key="1">
    <citation type="submission" date="2019-06" db="EMBL/GenBank/DDBJ databases">
        <title>A chromosomal-level reference genome of Carpinus fangiana (Coryloideae, Betulaceae).</title>
        <authorList>
            <person name="Yang X."/>
            <person name="Wang Z."/>
            <person name="Zhang L."/>
            <person name="Hao G."/>
            <person name="Liu J."/>
            <person name="Yang Y."/>
        </authorList>
    </citation>
    <scope>NUCLEOTIDE SEQUENCE [LARGE SCALE GENOMIC DNA]</scope>
    <source>
        <strain evidence="6">Cfa_2016G</strain>
        <tissue evidence="6">Leaf</tissue>
    </source>
</reference>
<protein>
    <recommendedName>
        <fullName evidence="8">ADF-H domain-containing protein</fullName>
    </recommendedName>
</protein>
<dbReference type="InterPro" id="IPR029006">
    <property type="entry name" value="ADF-H/Gelsolin-like_dom_sf"/>
</dbReference>
<feature type="region of interest" description="Disordered" evidence="3">
    <location>
        <begin position="397"/>
        <end position="617"/>
    </location>
</feature>
<evidence type="ECO:0000313" key="7">
    <source>
        <dbReference type="Proteomes" id="UP000327013"/>
    </source>
</evidence>
<gene>
    <name evidence="6" type="ORF">FH972_024214</name>
</gene>
<feature type="region of interest" description="Disordered" evidence="3">
    <location>
        <begin position="700"/>
        <end position="721"/>
    </location>
</feature>
<comment type="caution">
    <text evidence="6">The sequence shown here is derived from an EMBL/GenBank/DDBJ whole genome shotgun (WGS) entry which is preliminary data.</text>
</comment>
<dbReference type="GO" id="GO:0030864">
    <property type="term" value="C:cortical actin cytoskeleton"/>
    <property type="evidence" value="ECO:0007669"/>
    <property type="project" value="TreeGrafter"/>
</dbReference>
<dbReference type="InterPro" id="IPR035719">
    <property type="entry name" value="Abp1_fungi_SH3_C1"/>
</dbReference>
<evidence type="ECO:0000256" key="3">
    <source>
        <dbReference type="SAM" id="MobiDB-lite"/>
    </source>
</evidence>
<feature type="region of interest" description="Disordered" evidence="3">
    <location>
        <begin position="309"/>
        <end position="381"/>
    </location>
</feature>
<dbReference type="EMBL" id="VIBQ01000016">
    <property type="protein sequence ID" value="KAB8356637.1"/>
    <property type="molecule type" value="Genomic_DNA"/>
</dbReference>
<dbReference type="SMART" id="SM00326">
    <property type="entry name" value="SH3"/>
    <property type="match status" value="2"/>
</dbReference>
<evidence type="ECO:0000313" key="6">
    <source>
        <dbReference type="EMBL" id="KAB8356637.1"/>
    </source>
</evidence>
<feature type="compositionally biased region" description="Polar residues" evidence="3">
    <location>
        <begin position="189"/>
        <end position="205"/>
    </location>
</feature>
<dbReference type="Gene3D" id="2.30.30.40">
    <property type="entry name" value="SH3 Domains"/>
    <property type="match status" value="2"/>
</dbReference>
<evidence type="ECO:0000259" key="5">
    <source>
        <dbReference type="PROSITE" id="PS51263"/>
    </source>
</evidence>
<dbReference type="FunFam" id="3.40.20.10:FF:000045">
    <property type="entry name" value="Actin binding protein, putative"/>
    <property type="match status" value="1"/>
</dbReference>
<dbReference type="SUPFAM" id="SSF55753">
    <property type="entry name" value="Actin depolymerizing proteins"/>
    <property type="match status" value="1"/>
</dbReference>
<feature type="compositionally biased region" description="Pro residues" evidence="3">
    <location>
        <begin position="533"/>
        <end position="548"/>
    </location>
</feature>
<dbReference type="CDD" id="cd11281">
    <property type="entry name" value="ADF_drebrin_like"/>
    <property type="match status" value="1"/>
</dbReference>
<dbReference type="GO" id="GO:0030427">
    <property type="term" value="C:site of polarized growth"/>
    <property type="evidence" value="ECO:0007669"/>
    <property type="project" value="TreeGrafter"/>
</dbReference>
<dbReference type="Pfam" id="PF00241">
    <property type="entry name" value="Cofilin_ADF"/>
    <property type="match status" value="1"/>
</dbReference>
<feature type="compositionally biased region" description="Basic and acidic residues" evidence="3">
    <location>
        <begin position="488"/>
        <end position="502"/>
    </location>
</feature>
<name>A0A5N6KXW9_9ROSI</name>
<dbReference type="OrthoDB" id="5971719at2759"/>
<keyword evidence="7" id="KW-1185">Reference proteome</keyword>
<dbReference type="PANTHER" id="PTHR10829">
    <property type="entry name" value="CORTACTIN AND DREBRIN"/>
    <property type="match status" value="1"/>
</dbReference>
<dbReference type="Gene3D" id="3.40.20.10">
    <property type="entry name" value="Severin"/>
    <property type="match status" value="1"/>
</dbReference>
<dbReference type="Pfam" id="PF00018">
    <property type="entry name" value="SH3_1"/>
    <property type="match status" value="2"/>
</dbReference>
<dbReference type="PROSITE" id="PS50002">
    <property type="entry name" value="SH3"/>
    <property type="match status" value="2"/>
</dbReference>
<evidence type="ECO:0008006" key="8">
    <source>
        <dbReference type="Google" id="ProtNLM"/>
    </source>
</evidence>
<feature type="domain" description="SH3" evidence="4">
    <location>
        <begin position="716"/>
        <end position="769"/>
    </location>
</feature>
<dbReference type="PANTHER" id="PTHR10829:SF25">
    <property type="entry name" value="DREBRIN-LIKE PROTEIN"/>
    <property type="match status" value="1"/>
</dbReference>
<accession>A0A5N6KXW9</accession>
<feature type="domain" description="ADF-H" evidence="5">
    <location>
        <begin position="5"/>
        <end position="154"/>
    </location>
</feature>
<evidence type="ECO:0000259" key="4">
    <source>
        <dbReference type="PROSITE" id="PS50002"/>
    </source>
</evidence>
<dbReference type="GO" id="GO:0030833">
    <property type="term" value="P:regulation of actin filament polymerization"/>
    <property type="evidence" value="ECO:0007669"/>
    <property type="project" value="TreeGrafter"/>
</dbReference>
<proteinExistence type="predicted"/>
<keyword evidence="1 2" id="KW-0728">SH3 domain</keyword>
<feature type="compositionally biased region" description="Polar residues" evidence="3">
    <location>
        <begin position="462"/>
        <end position="473"/>
    </location>
</feature>
<feature type="domain" description="SH3" evidence="4">
    <location>
        <begin position="635"/>
        <end position="695"/>
    </location>
</feature>
<dbReference type="InterPro" id="IPR002108">
    <property type="entry name" value="ADF-H"/>
</dbReference>
<dbReference type="PROSITE" id="PS51263">
    <property type="entry name" value="ADF_H"/>
    <property type="match status" value="1"/>
</dbReference>
<dbReference type="Proteomes" id="UP000327013">
    <property type="component" value="Unassembled WGS sequence"/>
</dbReference>
<feature type="compositionally biased region" description="Basic and acidic residues" evidence="3">
    <location>
        <begin position="520"/>
        <end position="531"/>
    </location>
</feature>
<dbReference type="GO" id="GO:0051015">
    <property type="term" value="F:actin filament binding"/>
    <property type="evidence" value="ECO:0007669"/>
    <property type="project" value="TreeGrafter"/>
</dbReference>
<organism evidence="6 7">
    <name type="scientific">Carpinus fangiana</name>
    <dbReference type="NCBI Taxonomy" id="176857"/>
    <lineage>
        <taxon>Eukaryota</taxon>
        <taxon>Viridiplantae</taxon>
        <taxon>Streptophyta</taxon>
        <taxon>Embryophyta</taxon>
        <taxon>Tracheophyta</taxon>
        <taxon>Spermatophyta</taxon>
        <taxon>Magnoliopsida</taxon>
        <taxon>eudicotyledons</taxon>
        <taxon>Gunneridae</taxon>
        <taxon>Pentapetalae</taxon>
        <taxon>rosids</taxon>
        <taxon>fabids</taxon>
        <taxon>Fagales</taxon>
        <taxon>Betulaceae</taxon>
        <taxon>Carpinus</taxon>
    </lineage>
</organism>
<dbReference type="GO" id="GO:0005884">
    <property type="term" value="C:actin filament"/>
    <property type="evidence" value="ECO:0007669"/>
    <property type="project" value="TreeGrafter"/>
</dbReference>
<dbReference type="InterPro" id="IPR001452">
    <property type="entry name" value="SH3_domain"/>
</dbReference>
<dbReference type="PRINTS" id="PR00452">
    <property type="entry name" value="SH3DOMAIN"/>
</dbReference>
<dbReference type="CDD" id="cd11962">
    <property type="entry name" value="SH3_Abp1_fungi_C1"/>
    <property type="match status" value="1"/>
</dbReference>